<dbReference type="Proteomes" id="UP000189703">
    <property type="component" value="Unplaced"/>
</dbReference>
<sequence>MGPAKDSSDRLQWQKIFNAIVQMLQSQNIQLESLVKERKLLEDRIQIQHERWVSDVRLLEEQISQMKMDLLEAEMGQFLEAAKANLLVGLKQKEASLYKLKLGRAESELEDIKLWLDYLTQKFAEKNGGSPIKVKKIDKIKGREGDGDLKSVDNTKEEERRSKTLEGEVRKLKRAYESLKSKNTSEVSAILSERNFVWNQFKKLESDYNSLLKTKRAEVGQANEKIEKLLASLEQLQSSNNEKDDIILKLKTDLAKLEAEKDKSNKEISRLSKELELLRSSQSPLVTSSLNGCTAKSDAHSLKSKNNGRDRRPFVKKDLTASQTSDSHTDSEKGSRRSLKRRGAEAIVTSETPRLFSSTFKVPKLKNSPLLYMSN</sequence>
<dbReference type="KEGG" id="nnu:104605567"/>
<evidence type="ECO:0000313" key="4">
    <source>
        <dbReference type="RefSeq" id="XP_010268689.1"/>
    </source>
</evidence>
<dbReference type="STRING" id="4432.A0A1U8AYZ7"/>
<dbReference type="eggNOG" id="ENOG502QW57">
    <property type="taxonomic scope" value="Eukaryota"/>
</dbReference>
<gene>
    <name evidence="4" type="primary">LOC104605567</name>
</gene>
<evidence type="ECO:0000256" key="1">
    <source>
        <dbReference type="SAM" id="Coils"/>
    </source>
</evidence>
<accession>A0A1U8AYZ7</accession>
<name>A0A1U8AYZ7_NELNU</name>
<feature type="coiled-coil region" evidence="1">
    <location>
        <begin position="212"/>
        <end position="281"/>
    </location>
</feature>
<keyword evidence="1" id="KW-0175">Coiled coil</keyword>
<dbReference type="AlphaFoldDB" id="A0A1U8AYZ7"/>
<feature type="region of interest" description="Disordered" evidence="2">
    <location>
        <begin position="289"/>
        <end position="345"/>
    </location>
</feature>
<feature type="coiled-coil region" evidence="1">
    <location>
        <begin position="155"/>
        <end position="182"/>
    </location>
</feature>
<dbReference type="OMA" id="KMQHERW"/>
<dbReference type="PANTHER" id="PTHR35992">
    <property type="entry name" value="CYTOMATRIX PROTEIN-LIKE PROTEIN"/>
    <property type="match status" value="1"/>
</dbReference>
<reference evidence="4" key="1">
    <citation type="submission" date="2025-08" db="UniProtKB">
        <authorList>
            <consortium name="RefSeq"/>
        </authorList>
    </citation>
    <scope>IDENTIFICATION</scope>
</reference>
<dbReference type="RefSeq" id="XP_010268689.1">
    <property type="nucleotide sequence ID" value="XM_010270387.2"/>
</dbReference>
<evidence type="ECO:0000256" key="2">
    <source>
        <dbReference type="SAM" id="MobiDB-lite"/>
    </source>
</evidence>
<feature type="coiled-coil region" evidence="1">
    <location>
        <begin position="24"/>
        <end position="51"/>
    </location>
</feature>
<feature type="compositionally biased region" description="Basic and acidic residues" evidence="2">
    <location>
        <begin position="297"/>
        <end position="319"/>
    </location>
</feature>
<dbReference type="OrthoDB" id="1921280at2759"/>
<keyword evidence="3" id="KW-1185">Reference proteome</keyword>
<dbReference type="InParanoid" id="A0A1U8AYZ7"/>
<dbReference type="GeneID" id="104605567"/>
<dbReference type="PANTHER" id="PTHR35992:SF1">
    <property type="entry name" value="CYTOMATRIX PROTEIN-LIKE PROTEIN"/>
    <property type="match status" value="1"/>
</dbReference>
<protein>
    <submittedName>
        <fullName evidence="4">Golgin subfamily A member 4</fullName>
    </submittedName>
</protein>
<dbReference type="FunCoup" id="A0A1U8AYZ7">
    <property type="interactions" value="570"/>
</dbReference>
<organism evidence="3 4">
    <name type="scientific">Nelumbo nucifera</name>
    <name type="common">Sacred lotus</name>
    <dbReference type="NCBI Taxonomy" id="4432"/>
    <lineage>
        <taxon>Eukaryota</taxon>
        <taxon>Viridiplantae</taxon>
        <taxon>Streptophyta</taxon>
        <taxon>Embryophyta</taxon>
        <taxon>Tracheophyta</taxon>
        <taxon>Spermatophyta</taxon>
        <taxon>Magnoliopsida</taxon>
        <taxon>Proteales</taxon>
        <taxon>Nelumbonaceae</taxon>
        <taxon>Nelumbo</taxon>
    </lineage>
</organism>
<evidence type="ECO:0000313" key="3">
    <source>
        <dbReference type="Proteomes" id="UP000189703"/>
    </source>
</evidence>
<proteinExistence type="predicted"/>